<name>A0AAW1P327_9CHLO</name>
<dbReference type="PANTHER" id="PTHR46340:SF1">
    <property type="entry name" value="UBX DOMAIN-CONTAINING PROTEIN 1"/>
    <property type="match status" value="1"/>
</dbReference>
<proteinExistence type="predicted"/>
<feature type="compositionally biased region" description="Low complexity" evidence="1">
    <location>
        <begin position="1423"/>
        <end position="1440"/>
    </location>
</feature>
<feature type="domain" description="UBA" evidence="2">
    <location>
        <begin position="1209"/>
        <end position="1250"/>
    </location>
</feature>
<feature type="region of interest" description="Disordered" evidence="1">
    <location>
        <begin position="1631"/>
        <end position="1671"/>
    </location>
</feature>
<feature type="region of interest" description="Disordered" evidence="1">
    <location>
        <begin position="677"/>
        <end position="706"/>
    </location>
</feature>
<organism evidence="3 4">
    <name type="scientific">Symbiochloris irregularis</name>
    <dbReference type="NCBI Taxonomy" id="706552"/>
    <lineage>
        <taxon>Eukaryota</taxon>
        <taxon>Viridiplantae</taxon>
        <taxon>Chlorophyta</taxon>
        <taxon>core chlorophytes</taxon>
        <taxon>Trebouxiophyceae</taxon>
        <taxon>Trebouxiales</taxon>
        <taxon>Trebouxiaceae</taxon>
        <taxon>Symbiochloris</taxon>
    </lineage>
</organism>
<feature type="compositionally biased region" description="Low complexity" evidence="1">
    <location>
        <begin position="1257"/>
        <end position="1270"/>
    </location>
</feature>
<dbReference type="GO" id="GO:0005737">
    <property type="term" value="C:cytoplasm"/>
    <property type="evidence" value="ECO:0007669"/>
    <property type="project" value="TreeGrafter"/>
</dbReference>
<feature type="non-terminal residue" evidence="3">
    <location>
        <position position="1671"/>
    </location>
</feature>
<feature type="compositionally biased region" description="Basic and acidic residues" evidence="1">
    <location>
        <begin position="927"/>
        <end position="949"/>
    </location>
</feature>
<feature type="compositionally biased region" description="Low complexity" evidence="1">
    <location>
        <begin position="677"/>
        <end position="693"/>
    </location>
</feature>
<dbReference type="PROSITE" id="PS50030">
    <property type="entry name" value="UBA"/>
    <property type="match status" value="1"/>
</dbReference>
<feature type="region of interest" description="Disordered" evidence="1">
    <location>
        <begin position="1097"/>
        <end position="1145"/>
    </location>
</feature>
<gene>
    <name evidence="3" type="ORF">WJX73_000522</name>
</gene>
<dbReference type="GO" id="GO:0036435">
    <property type="term" value="F:K48-linked polyubiquitin modification-dependent protein binding"/>
    <property type="evidence" value="ECO:0007669"/>
    <property type="project" value="TreeGrafter"/>
</dbReference>
<dbReference type="InterPro" id="IPR011989">
    <property type="entry name" value="ARM-like"/>
</dbReference>
<evidence type="ECO:0000313" key="4">
    <source>
        <dbReference type="Proteomes" id="UP001465755"/>
    </source>
</evidence>
<dbReference type="InterPro" id="IPR009060">
    <property type="entry name" value="UBA-like_sf"/>
</dbReference>
<dbReference type="GO" id="GO:1903094">
    <property type="term" value="P:negative regulation of protein K48-linked deubiquitination"/>
    <property type="evidence" value="ECO:0007669"/>
    <property type="project" value="TreeGrafter"/>
</dbReference>
<dbReference type="GO" id="GO:0032435">
    <property type="term" value="P:negative regulation of proteasomal ubiquitin-dependent protein catabolic process"/>
    <property type="evidence" value="ECO:0007669"/>
    <property type="project" value="TreeGrafter"/>
</dbReference>
<reference evidence="3 4" key="1">
    <citation type="journal article" date="2024" name="Nat. Commun.">
        <title>Phylogenomics reveals the evolutionary origins of lichenization in chlorophyte algae.</title>
        <authorList>
            <person name="Puginier C."/>
            <person name="Libourel C."/>
            <person name="Otte J."/>
            <person name="Skaloud P."/>
            <person name="Haon M."/>
            <person name="Grisel S."/>
            <person name="Petersen M."/>
            <person name="Berrin J.G."/>
            <person name="Delaux P.M."/>
            <person name="Dal Grande F."/>
            <person name="Keller J."/>
        </authorList>
    </citation>
    <scope>NUCLEOTIDE SEQUENCE [LARGE SCALE GENOMIC DNA]</scope>
    <source>
        <strain evidence="3 4">SAG 2036</strain>
    </source>
</reference>
<dbReference type="Pfam" id="PF06012">
    <property type="entry name" value="DUF908"/>
    <property type="match status" value="1"/>
</dbReference>
<feature type="region of interest" description="Disordered" evidence="1">
    <location>
        <begin position="1257"/>
        <end position="1301"/>
    </location>
</feature>
<dbReference type="Gene3D" id="1.10.8.10">
    <property type="entry name" value="DNA helicase RuvA subunit, C-terminal domain"/>
    <property type="match status" value="1"/>
</dbReference>
<accession>A0AAW1P327</accession>
<protein>
    <recommendedName>
        <fullName evidence="2">UBA domain-containing protein</fullName>
    </recommendedName>
</protein>
<feature type="compositionally biased region" description="Pro residues" evidence="1">
    <location>
        <begin position="1131"/>
        <end position="1142"/>
    </location>
</feature>
<evidence type="ECO:0000256" key="1">
    <source>
        <dbReference type="SAM" id="MobiDB-lite"/>
    </source>
</evidence>
<keyword evidence="4" id="KW-1185">Reference proteome</keyword>
<feature type="compositionally biased region" description="Polar residues" evidence="1">
    <location>
        <begin position="1117"/>
        <end position="1129"/>
    </location>
</feature>
<dbReference type="InterPro" id="IPR015940">
    <property type="entry name" value="UBA"/>
</dbReference>
<dbReference type="GO" id="GO:0005634">
    <property type="term" value="C:nucleus"/>
    <property type="evidence" value="ECO:0007669"/>
    <property type="project" value="TreeGrafter"/>
</dbReference>
<feature type="region of interest" description="Disordered" evidence="1">
    <location>
        <begin position="1414"/>
        <end position="1442"/>
    </location>
</feature>
<evidence type="ECO:0000313" key="3">
    <source>
        <dbReference type="EMBL" id="KAK9802604.1"/>
    </source>
</evidence>
<comment type="caution">
    <text evidence="3">The sequence shown here is derived from an EMBL/GenBank/DDBJ whole genome shotgun (WGS) entry which is preliminary data.</text>
</comment>
<feature type="region of interest" description="Disordered" evidence="1">
    <location>
        <begin position="893"/>
        <end position="949"/>
    </location>
</feature>
<dbReference type="InterPro" id="IPR016024">
    <property type="entry name" value="ARM-type_fold"/>
</dbReference>
<dbReference type="SMART" id="SM00165">
    <property type="entry name" value="UBA"/>
    <property type="match status" value="1"/>
</dbReference>
<dbReference type="Pfam" id="PF22562">
    <property type="entry name" value="UBA_7"/>
    <property type="match status" value="1"/>
</dbReference>
<dbReference type="Pfam" id="PF06025">
    <property type="entry name" value="DUF913"/>
    <property type="match status" value="1"/>
</dbReference>
<dbReference type="SUPFAM" id="SSF48371">
    <property type="entry name" value="ARM repeat"/>
    <property type="match status" value="1"/>
</dbReference>
<dbReference type="EMBL" id="JALJOQ010000070">
    <property type="protein sequence ID" value="KAK9802604.1"/>
    <property type="molecule type" value="Genomic_DNA"/>
</dbReference>
<dbReference type="PANTHER" id="PTHR46340">
    <property type="entry name" value="UBX DOMAIN-CONTAINING PROTEIN 1"/>
    <property type="match status" value="1"/>
</dbReference>
<feature type="compositionally biased region" description="Low complexity" evidence="1">
    <location>
        <begin position="1277"/>
        <end position="1301"/>
    </location>
</feature>
<dbReference type="InterPro" id="IPR010309">
    <property type="entry name" value="E3_Ub_ligase_DUF908"/>
</dbReference>
<dbReference type="Gene3D" id="1.25.10.10">
    <property type="entry name" value="Leucine-rich Repeat Variant"/>
    <property type="match status" value="1"/>
</dbReference>
<sequence length="1671" mass="177228">MRGKLKRVVAVPNQIQTFIEQVQKTPFHELPSVLEGFKWTYEKGDIWHWAALFNHFDRLFESHIQPRGDVQLDQSSVTATDSFPIRPVLSLLKVTSIILDNCSNKHHYDSHELLCTLLAAPEPSVVIATLATLVSFVRKTHTSSVRFNSNTEITSRLLAIALGWGGKQEGLDLVACVTDDETAAQRGLRKGAHLHFQFYREAPDASSTAAPSNASQERGLKTIDIPRMDQFPEPPHEILKKLVSHYSVPKAQRFELLARIRVARGFGSLEQRRLLVKARLLAFHALFHSSPAQEDMLAFLARDGEFVPELVHLLQAQWLVPEDIRTKALRVLAVQLLDRSRHAAVIQAIGAGGHSGLLSQLMHSAMAEIARSPDAPLTAASTTPEDPYNPAPRKHSVLFMDSMLTLVGALVASASGCTALSDAGVVPALLPLISDLEPEHVRLVSAAVRILEAFMDFSPTSAGLFRDLGGLTAMIQRLKSEGEPVSYLRRLLLKSLLRAIALASYAPGTAARRPQEEESKQMFACLRVIFERVRDFGGGLFALAASVMTDLIHHDPLCFRSLDEAGLPAAFISAIQAGLLPSSEALCSVPSTLVALCLNTGGLARVRESLALSCFVPIFTSRTYLRALAGDTPSILGSGLDELMRHVPSLRTDAVGVLLAILHQAPVAMDAEGPGVPPAAGAAAGANTAEASADPNAASPQKPDLSSSSYLLDCINNTSRMLESVFAEANTSRQFVERGGIEALLGLFTLPKLPLTLGAAPPLQALVGAMRSFTAAHADNVSLHLNKALGTQIQVAIAAVKELGSVAITRSPHATQRDLLRVVSATCGLVGLASIVCRNAPAMLLEVSKGGPASTLAQLGELERMINWQLSLEECRMTYAEATKKLLDALTEAQRQGEAGPSAERPAGAPEPSRPLLSHPLEEADMGDVRSESDHGHADAIEEAPADRRREEVIASPTLPMQAAAVTLGVVLRAGLALPVPPGPATPGEAPSDADVVHFAAFLTSMAEELSQVFFDPRRGTCHSLVLNYFAAGGGLRVLVQQFDALVQLLLKEAEARERAAAKGGQDQRQGNVGGRAYVESLEKVQQALWEGAVGRSQGLQEAAAPSTAPQAEPSAGPSTSAPQGTSAGNPPAPTSEPPATPPSAADFVRQLQSTLLTAVLPLWAHPQLSAIHTLHNSVISILTSCTEGPSAPGAASAAARVAAQPHPAPNPALVQQIVDMGFSAARAEAALRRVGHDSVELAMEWLISHPEEPAPAAAAASAASGIGASRSEEEQGLASALGASLSSGAPAPAQEAQTPQLPGAQQLVDGAVSIARSSTGGGVVFPLGSLMVTLCSHENGRDRAHVISRLLYHLEGEGQGMSLDSRSDAELFAVVHLITVVVTDNVAAREAGVKAGLVARALSLLKQWTAHHAQGDADMEAEPQQPAAESETQAEQPAASPMEQFLQQFGRPTGWVSLQECQEAADVSVQLLSHLHWWGTAWKGHPTPVQPDQDNNDNNPASTTLAVVQLLASLTTSHEIALRVLAAKAPKLVLELPTACFSPALESHMSAIMRHILEDPATLQAAMEAEILNTLASHHDRPRVSASAGIGGTPMPVRQFLTYMAHVVQRDPDVFLQAVKATCVMEEHPGRVPMLSARKKTAPPADSGAAQQRPQDPARPAATPAPTQPG</sequence>
<dbReference type="GO" id="GO:0031397">
    <property type="term" value="P:negative regulation of protein ubiquitination"/>
    <property type="evidence" value="ECO:0007669"/>
    <property type="project" value="TreeGrafter"/>
</dbReference>
<evidence type="ECO:0000259" key="2">
    <source>
        <dbReference type="PROSITE" id="PS50030"/>
    </source>
</evidence>
<dbReference type="Proteomes" id="UP001465755">
    <property type="component" value="Unassembled WGS sequence"/>
</dbReference>
<dbReference type="InterPro" id="IPR010314">
    <property type="entry name" value="E3_Ub_ligase_DUF913"/>
</dbReference>
<feature type="compositionally biased region" description="Low complexity" evidence="1">
    <location>
        <begin position="1650"/>
        <end position="1671"/>
    </location>
</feature>
<dbReference type="SUPFAM" id="SSF46934">
    <property type="entry name" value="UBA-like"/>
    <property type="match status" value="1"/>
</dbReference>